<dbReference type="AlphaFoldDB" id="A0A0N4X5T4"/>
<evidence type="ECO:0000313" key="3">
    <source>
        <dbReference type="Proteomes" id="UP000268014"/>
    </source>
</evidence>
<dbReference type="WBParaSite" id="HPLM_0001972601-mRNA-1">
    <property type="protein sequence ID" value="HPLM_0001972601-mRNA-1"/>
    <property type="gene ID" value="HPLM_0001972601"/>
</dbReference>
<dbReference type="Proteomes" id="UP000268014">
    <property type="component" value="Unassembled WGS sequence"/>
</dbReference>
<evidence type="ECO:0000256" key="1">
    <source>
        <dbReference type="SAM" id="MobiDB-lite"/>
    </source>
</evidence>
<feature type="region of interest" description="Disordered" evidence="1">
    <location>
        <begin position="29"/>
        <end position="67"/>
    </location>
</feature>
<reference evidence="4" key="1">
    <citation type="submission" date="2017-02" db="UniProtKB">
        <authorList>
            <consortium name="WormBaseParasite"/>
        </authorList>
    </citation>
    <scope>IDENTIFICATION</scope>
</reference>
<proteinExistence type="predicted"/>
<keyword evidence="3" id="KW-1185">Reference proteome</keyword>
<sequence length="67" mass="7868">MISSYQDIKAEIPFERNVKCHLVIPTEKNSRSTTKYHQKGYGVNAKHLSRHLSEGERKNRKRLSEIE</sequence>
<protein>
    <submittedName>
        <fullName evidence="4">Transposase</fullName>
    </submittedName>
</protein>
<gene>
    <name evidence="2" type="ORF">HPLM_LOCUS19718</name>
</gene>
<accession>A0A0N4X5T4</accession>
<reference evidence="2 3" key="2">
    <citation type="submission" date="2018-11" db="EMBL/GenBank/DDBJ databases">
        <authorList>
            <consortium name="Pathogen Informatics"/>
        </authorList>
    </citation>
    <scope>NUCLEOTIDE SEQUENCE [LARGE SCALE GENOMIC DNA]</scope>
    <source>
        <strain evidence="2 3">MHpl1</strain>
    </source>
</reference>
<dbReference type="EMBL" id="UZAF01021537">
    <property type="protein sequence ID" value="VDO78912.1"/>
    <property type="molecule type" value="Genomic_DNA"/>
</dbReference>
<feature type="compositionally biased region" description="Basic and acidic residues" evidence="1">
    <location>
        <begin position="51"/>
        <end position="67"/>
    </location>
</feature>
<evidence type="ECO:0000313" key="4">
    <source>
        <dbReference type="WBParaSite" id="HPLM_0001972601-mRNA-1"/>
    </source>
</evidence>
<name>A0A0N4X5T4_HAEPC</name>
<evidence type="ECO:0000313" key="2">
    <source>
        <dbReference type="EMBL" id="VDO78912.1"/>
    </source>
</evidence>
<organism evidence="4">
    <name type="scientific">Haemonchus placei</name>
    <name type="common">Barber's pole worm</name>
    <dbReference type="NCBI Taxonomy" id="6290"/>
    <lineage>
        <taxon>Eukaryota</taxon>
        <taxon>Metazoa</taxon>
        <taxon>Ecdysozoa</taxon>
        <taxon>Nematoda</taxon>
        <taxon>Chromadorea</taxon>
        <taxon>Rhabditida</taxon>
        <taxon>Rhabditina</taxon>
        <taxon>Rhabditomorpha</taxon>
        <taxon>Strongyloidea</taxon>
        <taxon>Trichostrongylidae</taxon>
        <taxon>Haemonchus</taxon>
    </lineage>
</organism>